<organism evidence="4">
    <name type="scientific">Thermofilum adornatum</name>
    <dbReference type="NCBI Taxonomy" id="1365176"/>
    <lineage>
        <taxon>Archaea</taxon>
        <taxon>Thermoproteota</taxon>
        <taxon>Thermoprotei</taxon>
        <taxon>Thermofilales</taxon>
        <taxon>Thermofilaceae</taxon>
        <taxon>Thermofilum</taxon>
    </lineage>
</organism>
<name>A0A7C1GD76_9CREN</name>
<feature type="region of interest" description="Disordered" evidence="1">
    <location>
        <begin position="46"/>
        <end position="65"/>
    </location>
</feature>
<reference evidence="4" key="1">
    <citation type="journal article" date="2020" name="mSystems">
        <title>Genome- and Community-Level Interaction Insights into Carbon Utilization and Element Cycling Functions of Hydrothermarchaeota in Hydrothermal Sediment.</title>
        <authorList>
            <person name="Zhou Z."/>
            <person name="Liu Y."/>
            <person name="Xu W."/>
            <person name="Pan J."/>
            <person name="Luo Z.H."/>
            <person name="Li M."/>
        </authorList>
    </citation>
    <scope>NUCLEOTIDE SEQUENCE [LARGE SCALE GENOMIC DNA]</scope>
    <source>
        <strain evidence="4">SpSt-116</strain>
    </source>
</reference>
<feature type="transmembrane region" description="Helical" evidence="2">
    <location>
        <begin position="7"/>
        <end position="25"/>
    </location>
</feature>
<feature type="compositionally biased region" description="Low complexity" evidence="1">
    <location>
        <begin position="49"/>
        <end position="60"/>
    </location>
</feature>
<evidence type="ECO:0000256" key="2">
    <source>
        <dbReference type="SAM" id="Phobius"/>
    </source>
</evidence>
<feature type="domain" description="Bacterial repeat" evidence="3">
    <location>
        <begin position="74"/>
        <end position="144"/>
    </location>
</feature>
<accession>A0A7C1GD76</accession>
<evidence type="ECO:0000259" key="3">
    <source>
        <dbReference type="Pfam" id="PF18998"/>
    </source>
</evidence>
<keyword evidence="2" id="KW-1133">Transmembrane helix</keyword>
<evidence type="ECO:0000256" key="1">
    <source>
        <dbReference type="SAM" id="MobiDB-lite"/>
    </source>
</evidence>
<dbReference type="EMBL" id="DSAY01000199">
    <property type="protein sequence ID" value="HDP16166.1"/>
    <property type="molecule type" value="Genomic_DNA"/>
</dbReference>
<gene>
    <name evidence="4" type="ORF">ENN26_10415</name>
</gene>
<keyword evidence="2" id="KW-0472">Membrane</keyword>
<dbReference type="Pfam" id="PF18998">
    <property type="entry name" value="Flg_new_2"/>
    <property type="match status" value="1"/>
</dbReference>
<keyword evidence="2" id="KW-0812">Transmembrane</keyword>
<dbReference type="AlphaFoldDB" id="A0A7C1GD76"/>
<dbReference type="InterPro" id="IPR044060">
    <property type="entry name" value="Bacterial_rp_domain"/>
</dbReference>
<evidence type="ECO:0000313" key="4">
    <source>
        <dbReference type="EMBL" id="HDP16166.1"/>
    </source>
</evidence>
<comment type="caution">
    <text evidence="4">The sequence shown here is derived from an EMBL/GenBank/DDBJ whole genome shotgun (WGS) entry which is preliminary data.</text>
</comment>
<protein>
    <recommendedName>
        <fullName evidence="3">Bacterial repeat domain-containing protein</fullName>
    </recommendedName>
</protein>
<proteinExistence type="predicted"/>
<sequence>MQRKTLLASLVIIAVLASTLLYFLLQQKAPSQAPIQTQPAQPIVNATKPQQSQNATQAQPQPQPRQPAIIARIDAGKGGKVLTNGTGTTTWNSAKPFKLVLEAVPDKGYVLDHWLVNGSEAGATLRLNITVAGNTTISAVFRKVSFTARFLNVTVPVKVNATGKVYTGDFQLGFNNSLSIEVAPYGVDDAGCTPYNSTHKACLLGWLQDTKPLYVRYLRADLTQDTNFTQLIKLVKANYSAAIIDIWVGNTTIKTVAEPSKIILVPFDARYETVNGWFHIKGDDWIFNVKMPPWKKIKIYVNYTARLFQGLQMPALITVIVKNGPVFNAIGNYFGTLPLTVYTYDRQLVDLYANALQQCNYARPCMENFYDTEKDFYKYVTCYYLAWGEACTPGKVMKGPSERLEVGDWQPGDLRIEGSGEMWIKIEIAE</sequence>